<organism evidence="2 3">
    <name type="scientific">Dreissena polymorpha</name>
    <name type="common">Zebra mussel</name>
    <name type="synonym">Mytilus polymorpha</name>
    <dbReference type="NCBI Taxonomy" id="45954"/>
    <lineage>
        <taxon>Eukaryota</taxon>
        <taxon>Metazoa</taxon>
        <taxon>Spiralia</taxon>
        <taxon>Lophotrochozoa</taxon>
        <taxon>Mollusca</taxon>
        <taxon>Bivalvia</taxon>
        <taxon>Autobranchia</taxon>
        <taxon>Heteroconchia</taxon>
        <taxon>Euheterodonta</taxon>
        <taxon>Imparidentia</taxon>
        <taxon>Neoheterodontei</taxon>
        <taxon>Myida</taxon>
        <taxon>Dreissenoidea</taxon>
        <taxon>Dreissenidae</taxon>
        <taxon>Dreissena</taxon>
    </lineage>
</organism>
<feature type="chain" id="PRO_5038448751" description="Beta-lactamase-related domain-containing protein" evidence="1">
    <location>
        <begin position="25"/>
        <end position="153"/>
    </location>
</feature>
<reference evidence="2" key="2">
    <citation type="submission" date="2020-11" db="EMBL/GenBank/DDBJ databases">
        <authorList>
            <person name="McCartney M.A."/>
            <person name="Auch B."/>
            <person name="Kono T."/>
            <person name="Mallez S."/>
            <person name="Becker A."/>
            <person name="Gohl D.M."/>
            <person name="Silverstein K.A.T."/>
            <person name="Koren S."/>
            <person name="Bechman K.B."/>
            <person name="Herman A."/>
            <person name="Abrahante J.E."/>
            <person name="Garbe J."/>
        </authorList>
    </citation>
    <scope>NUCLEOTIDE SEQUENCE</scope>
    <source>
        <strain evidence="2">Duluth1</strain>
        <tissue evidence="2">Whole animal</tissue>
    </source>
</reference>
<gene>
    <name evidence="2" type="ORF">DPMN_043200</name>
</gene>
<proteinExistence type="predicted"/>
<protein>
    <recommendedName>
        <fullName evidence="4">Beta-lactamase-related domain-containing protein</fullName>
    </recommendedName>
</protein>
<evidence type="ECO:0000313" key="2">
    <source>
        <dbReference type="EMBL" id="KAH3736628.1"/>
    </source>
</evidence>
<dbReference type="PANTHER" id="PTHR46825:SF9">
    <property type="entry name" value="BETA-LACTAMASE-RELATED DOMAIN-CONTAINING PROTEIN"/>
    <property type="match status" value="1"/>
</dbReference>
<keyword evidence="1" id="KW-0732">Signal</keyword>
<dbReference type="Gene3D" id="3.40.710.10">
    <property type="entry name" value="DD-peptidase/beta-lactamase superfamily"/>
    <property type="match status" value="1"/>
</dbReference>
<dbReference type="SUPFAM" id="SSF56601">
    <property type="entry name" value="beta-lactamase/transpeptidase-like"/>
    <property type="match status" value="1"/>
</dbReference>
<dbReference type="Proteomes" id="UP000828390">
    <property type="component" value="Unassembled WGS sequence"/>
</dbReference>
<evidence type="ECO:0008006" key="4">
    <source>
        <dbReference type="Google" id="ProtNLM"/>
    </source>
</evidence>
<reference evidence="2" key="1">
    <citation type="journal article" date="2019" name="bioRxiv">
        <title>The Genome of the Zebra Mussel, Dreissena polymorpha: A Resource for Invasive Species Research.</title>
        <authorList>
            <person name="McCartney M.A."/>
            <person name="Auch B."/>
            <person name="Kono T."/>
            <person name="Mallez S."/>
            <person name="Zhang Y."/>
            <person name="Obille A."/>
            <person name="Becker A."/>
            <person name="Abrahante J.E."/>
            <person name="Garbe J."/>
            <person name="Badalamenti J.P."/>
            <person name="Herman A."/>
            <person name="Mangelson H."/>
            <person name="Liachko I."/>
            <person name="Sullivan S."/>
            <person name="Sone E.D."/>
            <person name="Koren S."/>
            <person name="Silverstein K.A.T."/>
            <person name="Beckman K.B."/>
            <person name="Gohl D.M."/>
        </authorList>
    </citation>
    <scope>NUCLEOTIDE SEQUENCE</scope>
    <source>
        <strain evidence="2">Duluth1</strain>
        <tissue evidence="2">Whole animal</tissue>
    </source>
</reference>
<comment type="caution">
    <text evidence="2">The sequence shown here is derived from an EMBL/GenBank/DDBJ whole genome shotgun (WGS) entry which is preliminary data.</text>
</comment>
<name>A0A9D4HXQ5_DREPO</name>
<dbReference type="InterPro" id="IPR050491">
    <property type="entry name" value="AmpC-like"/>
</dbReference>
<dbReference type="EMBL" id="JAIWYP010000011">
    <property type="protein sequence ID" value="KAH3736628.1"/>
    <property type="molecule type" value="Genomic_DNA"/>
</dbReference>
<sequence>MGTSSVSIGKDLLLALLGACTLEAAIFTPEQDADIQSYIEKVLECRNIPGLSIAVVKGEKSWARGFGFEDLETRQPVENTTHFLPKRSYQLEQFAFQDNDTTNQVTVADLLTHQTGVSAAGDYGLIAGYPEGTNRNDLAWYVLQHIHRYILNF</sequence>
<accession>A0A9D4HXQ5</accession>
<dbReference type="InterPro" id="IPR012338">
    <property type="entry name" value="Beta-lactam/transpept-like"/>
</dbReference>
<evidence type="ECO:0000256" key="1">
    <source>
        <dbReference type="SAM" id="SignalP"/>
    </source>
</evidence>
<keyword evidence="3" id="KW-1185">Reference proteome</keyword>
<dbReference type="AlphaFoldDB" id="A0A9D4HXQ5"/>
<dbReference type="PANTHER" id="PTHR46825">
    <property type="entry name" value="D-ALANYL-D-ALANINE-CARBOXYPEPTIDASE/ENDOPEPTIDASE AMPH"/>
    <property type="match status" value="1"/>
</dbReference>
<feature type="signal peptide" evidence="1">
    <location>
        <begin position="1"/>
        <end position="24"/>
    </location>
</feature>
<evidence type="ECO:0000313" key="3">
    <source>
        <dbReference type="Proteomes" id="UP000828390"/>
    </source>
</evidence>